<keyword evidence="3 8" id="KW-0507">mRNA processing</keyword>
<evidence type="ECO:0000256" key="7">
    <source>
        <dbReference type="ARBA" id="ARBA00022884"/>
    </source>
</evidence>
<feature type="active site" evidence="8">
    <location>
        <position position="134"/>
    </location>
</feature>
<comment type="catalytic activity">
    <reaction evidence="1 8">
        <text>Endonucleolytic cleavage to 5'-phosphomonoester.</text>
        <dbReference type="EC" id="3.1.26.3"/>
    </reaction>
</comment>
<keyword evidence="5 8" id="KW-0255">Endonuclease</keyword>
<dbReference type="Pfam" id="PF00035">
    <property type="entry name" value="dsrm"/>
    <property type="match status" value="1"/>
</dbReference>
<comment type="subcellular location">
    <subcellularLocation>
        <location evidence="8">Cytoplasm</location>
    </subcellularLocation>
</comment>
<protein>
    <recommendedName>
        <fullName evidence="8">Ribonuclease 3</fullName>
        <ecNumber evidence="8">3.1.26.3</ecNumber>
    </recommendedName>
    <alternativeName>
        <fullName evidence="8">Ribonuclease III</fullName>
        <shortName evidence="8">RNase III</shortName>
    </alternativeName>
</protein>
<name>A0A2T0XLM5_9BACT</name>
<dbReference type="NCBIfam" id="TIGR02191">
    <property type="entry name" value="RNaseIII"/>
    <property type="match status" value="1"/>
</dbReference>
<comment type="caution">
    <text evidence="12">The sequence shown here is derived from an EMBL/GenBank/DDBJ whole genome shotgun (WGS) entry which is preliminary data.</text>
</comment>
<dbReference type="CDD" id="cd00593">
    <property type="entry name" value="RIBOc"/>
    <property type="match status" value="1"/>
</dbReference>
<dbReference type="PANTHER" id="PTHR11207:SF0">
    <property type="entry name" value="RIBONUCLEASE 3"/>
    <property type="match status" value="1"/>
</dbReference>
<proteinExistence type="inferred from homology"/>
<dbReference type="Gene3D" id="1.10.1520.10">
    <property type="entry name" value="Ribonuclease III domain"/>
    <property type="match status" value="1"/>
</dbReference>
<feature type="binding site" evidence="8">
    <location>
        <position position="62"/>
    </location>
    <ligand>
        <name>Mg(2+)</name>
        <dbReference type="ChEBI" id="CHEBI:18420"/>
    </ligand>
</feature>
<organism evidence="12 13">
    <name type="scientific">Marinilabilia salmonicolor</name>
    <dbReference type="NCBI Taxonomy" id="989"/>
    <lineage>
        <taxon>Bacteria</taxon>
        <taxon>Pseudomonadati</taxon>
        <taxon>Bacteroidota</taxon>
        <taxon>Bacteroidia</taxon>
        <taxon>Marinilabiliales</taxon>
        <taxon>Marinilabiliaceae</taxon>
        <taxon>Marinilabilia</taxon>
    </lineage>
</organism>
<feature type="compositionally biased region" description="Acidic residues" evidence="9">
    <location>
        <begin position="244"/>
        <end position="257"/>
    </location>
</feature>
<comment type="subunit">
    <text evidence="8">Homodimer.</text>
</comment>
<keyword evidence="8" id="KW-0819">tRNA processing</keyword>
<dbReference type="GO" id="GO:0019843">
    <property type="term" value="F:rRNA binding"/>
    <property type="evidence" value="ECO:0007669"/>
    <property type="project" value="UniProtKB-KW"/>
</dbReference>
<dbReference type="InterPro" id="IPR014720">
    <property type="entry name" value="dsRBD_dom"/>
</dbReference>
<dbReference type="GO" id="GO:0010468">
    <property type="term" value="P:regulation of gene expression"/>
    <property type="evidence" value="ECO:0007669"/>
    <property type="project" value="TreeGrafter"/>
</dbReference>
<reference evidence="12 13" key="1">
    <citation type="submission" date="2018-07" db="EMBL/GenBank/DDBJ databases">
        <title>Freshwater and sediment microbial communities from various areas in North America, analyzing microbe dynamics in response to fracking.</title>
        <authorList>
            <person name="Lamendella R."/>
        </authorList>
    </citation>
    <scope>NUCLEOTIDE SEQUENCE [LARGE SCALE GENOMIC DNA]</scope>
    <source>
        <strain evidence="12 13">160A</strain>
    </source>
</reference>
<dbReference type="OrthoDB" id="9805026at2"/>
<dbReference type="GO" id="GO:0004525">
    <property type="term" value="F:ribonuclease III activity"/>
    <property type="evidence" value="ECO:0007669"/>
    <property type="project" value="UniProtKB-UniRule"/>
</dbReference>
<dbReference type="GO" id="GO:0005737">
    <property type="term" value="C:cytoplasm"/>
    <property type="evidence" value="ECO:0007669"/>
    <property type="project" value="UniProtKB-SubCell"/>
</dbReference>
<dbReference type="GO" id="GO:0046872">
    <property type="term" value="F:metal ion binding"/>
    <property type="evidence" value="ECO:0007669"/>
    <property type="project" value="UniProtKB-KW"/>
</dbReference>
<dbReference type="InterPro" id="IPR011907">
    <property type="entry name" value="RNase_III"/>
</dbReference>
<dbReference type="RefSeq" id="WP_106153197.1">
    <property type="nucleotide sequence ID" value="NZ_PVTS01000008.1"/>
</dbReference>
<dbReference type="PROSITE" id="PS00517">
    <property type="entry name" value="RNASE_3_1"/>
    <property type="match status" value="1"/>
</dbReference>
<comment type="function">
    <text evidence="8">Digests double-stranded RNA. Involved in the processing of primary rRNA transcript to yield the immediate precursors to the large and small rRNAs (23S and 16S). Processes some mRNAs, and tRNAs when they are encoded in the rRNA operon. Processes pre-crRNA and tracrRNA of type II CRISPR loci if present in the organism.</text>
</comment>
<evidence type="ECO:0000256" key="3">
    <source>
        <dbReference type="ARBA" id="ARBA00022664"/>
    </source>
</evidence>
<keyword evidence="13" id="KW-1185">Reference proteome</keyword>
<dbReference type="STRING" id="1168289.GCA_000259075_03816"/>
<comment type="similarity">
    <text evidence="2">Belongs to the ribonuclease III family.</text>
</comment>
<dbReference type="PROSITE" id="PS50137">
    <property type="entry name" value="DS_RBD"/>
    <property type="match status" value="1"/>
</dbReference>
<dbReference type="Proteomes" id="UP000252733">
    <property type="component" value="Unassembled WGS sequence"/>
</dbReference>
<dbReference type="SUPFAM" id="SSF54768">
    <property type="entry name" value="dsRNA-binding domain-like"/>
    <property type="match status" value="1"/>
</dbReference>
<dbReference type="PANTHER" id="PTHR11207">
    <property type="entry name" value="RIBONUCLEASE III"/>
    <property type="match status" value="1"/>
</dbReference>
<dbReference type="Gene3D" id="3.30.160.20">
    <property type="match status" value="1"/>
</dbReference>
<evidence type="ECO:0000313" key="12">
    <source>
        <dbReference type="EMBL" id="RCW37366.1"/>
    </source>
</evidence>
<dbReference type="CDD" id="cd10845">
    <property type="entry name" value="DSRM_RNAse_III_family"/>
    <property type="match status" value="1"/>
</dbReference>
<dbReference type="GO" id="GO:0003725">
    <property type="term" value="F:double-stranded RNA binding"/>
    <property type="evidence" value="ECO:0007669"/>
    <property type="project" value="TreeGrafter"/>
</dbReference>
<keyword evidence="8" id="KW-0698">rRNA processing</keyword>
<feature type="binding site" evidence="8">
    <location>
        <position position="131"/>
    </location>
    <ligand>
        <name>Mg(2+)</name>
        <dbReference type="ChEBI" id="CHEBI:18420"/>
    </ligand>
</feature>
<feature type="active site" evidence="8">
    <location>
        <position position="66"/>
    </location>
</feature>
<keyword evidence="8" id="KW-0460">Magnesium</keyword>
<evidence type="ECO:0000256" key="9">
    <source>
        <dbReference type="SAM" id="MobiDB-lite"/>
    </source>
</evidence>
<dbReference type="GO" id="GO:0006364">
    <property type="term" value="P:rRNA processing"/>
    <property type="evidence" value="ECO:0007669"/>
    <property type="project" value="UniProtKB-UniRule"/>
</dbReference>
<dbReference type="SMART" id="SM00535">
    <property type="entry name" value="RIBOc"/>
    <property type="match status" value="1"/>
</dbReference>
<sequence>MFIPLFKSIKLFSRQGRKFYGFINSVTGIRPGKTELYRQALVHKSVLRRKSSNEPYNNERLEYLGDAILGAIVAQELYALFPTEDEGFLTKTRSRIVSRVNLNQIALNMGLNNWIKFHPPGDISQTHILGDALEAIIGAIFLDKGYGSARKFVRNRILTRYLDLQQIVENDTNYKSILIEWGQKHKCPVQFVTEEYPDPKENGPIFIAKAIIGSQITGQGTGNSKKEAEQKAANEALENVDTLELPDEDFEASDNLY</sequence>
<dbReference type="GO" id="GO:0008033">
    <property type="term" value="P:tRNA processing"/>
    <property type="evidence" value="ECO:0007669"/>
    <property type="project" value="UniProtKB-KW"/>
</dbReference>
<evidence type="ECO:0000313" key="13">
    <source>
        <dbReference type="Proteomes" id="UP000252733"/>
    </source>
</evidence>
<comment type="cofactor">
    <cofactor evidence="8">
        <name>Mg(2+)</name>
        <dbReference type="ChEBI" id="CHEBI:18420"/>
    </cofactor>
</comment>
<dbReference type="InterPro" id="IPR000999">
    <property type="entry name" value="RNase_III_dom"/>
</dbReference>
<dbReference type="GO" id="GO:0006397">
    <property type="term" value="P:mRNA processing"/>
    <property type="evidence" value="ECO:0007669"/>
    <property type="project" value="UniProtKB-UniRule"/>
</dbReference>
<keyword evidence="4 8" id="KW-0540">Nuclease</keyword>
<dbReference type="EC" id="3.1.26.3" evidence="8"/>
<keyword evidence="8" id="KW-0699">rRNA-binding</keyword>
<keyword evidence="8" id="KW-0963">Cytoplasm</keyword>
<accession>A0A2T0XLM5</accession>
<evidence type="ECO:0000256" key="1">
    <source>
        <dbReference type="ARBA" id="ARBA00000109"/>
    </source>
</evidence>
<evidence type="ECO:0000256" key="2">
    <source>
        <dbReference type="ARBA" id="ARBA00010183"/>
    </source>
</evidence>
<keyword evidence="6 8" id="KW-0378">Hydrolase</keyword>
<feature type="domain" description="DRBM" evidence="10">
    <location>
        <begin position="173"/>
        <end position="242"/>
    </location>
</feature>
<keyword evidence="7 8" id="KW-0694">RNA-binding</keyword>
<evidence type="ECO:0000259" key="11">
    <source>
        <dbReference type="PROSITE" id="PS50142"/>
    </source>
</evidence>
<dbReference type="EMBL" id="QPIZ01000006">
    <property type="protein sequence ID" value="RCW37366.1"/>
    <property type="molecule type" value="Genomic_DNA"/>
</dbReference>
<keyword evidence="8" id="KW-0479">Metal-binding</keyword>
<dbReference type="InterPro" id="IPR036389">
    <property type="entry name" value="RNase_III_sf"/>
</dbReference>
<feature type="domain" description="RNase III" evidence="11">
    <location>
        <begin position="28"/>
        <end position="145"/>
    </location>
</feature>
<evidence type="ECO:0000256" key="6">
    <source>
        <dbReference type="ARBA" id="ARBA00022801"/>
    </source>
</evidence>
<dbReference type="PROSITE" id="PS50142">
    <property type="entry name" value="RNASE_3_2"/>
    <property type="match status" value="1"/>
</dbReference>
<dbReference type="HAMAP" id="MF_00104">
    <property type="entry name" value="RNase_III"/>
    <property type="match status" value="1"/>
</dbReference>
<evidence type="ECO:0000256" key="8">
    <source>
        <dbReference type="HAMAP-Rule" id="MF_00104"/>
    </source>
</evidence>
<dbReference type="Pfam" id="PF14622">
    <property type="entry name" value="Ribonucleas_3_3"/>
    <property type="match status" value="1"/>
</dbReference>
<dbReference type="SMART" id="SM00358">
    <property type="entry name" value="DSRM"/>
    <property type="match status" value="1"/>
</dbReference>
<evidence type="ECO:0000256" key="5">
    <source>
        <dbReference type="ARBA" id="ARBA00022759"/>
    </source>
</evidence>
<feature type="region of interest" description="Disordered" evidence="9">
    <location>
        <begin position="217"/>
        <end position="257"/>
    </location>
</feature>
<evidence type="ECO:0000259" key="10">
    <source>
        <dbReference type="PROSITE" id="PS50137"/>
    </source>
</evidence>
<gene>
    <name evidence="8" type="primary">rnc</name>
    <name evidence="12" type="ORF">DFO77_10659</name>
</gene>
<feature type="binding site" evidence="8">
    <location>
        <position position="134"/>
    </location>
    <ligand>
        <name>Mg(2+)</name>
        <dbReference type="ChEBI" id="CHEBI:18420"/>
    </ligand>
</feature>
<evidence type="ECO:0000256" key="4">
    <source>
        <dbReference type="ARBA" id="ARBA00022722"/>
    </source>
</evidence>
<dbReference type="SUPFAM" id="SSF69065">
    <property type="entry name" value="RNase III domain-like"/>
    <property type="match status" value="1"/>
</dbReference>
<dbReference type="AlphaFoldDB" id="A0A2T0XLM5"/>